<evidence type="ECO:0000256" key="3">
    <source>
        <dbReference type="ARBA" id="ARBA00022692"/>
    </source>
</evidence>
<reference evidence="8" key="1">
    <citation type="submission" date="2018-04" db="EMBL/GenBank/DDBJ databases">
        <authorList>
            <person name="Watanabe M."/>
            <person name="Kojima H."/>
        </authorList>
    </citation>
    <scope>NUCLEOTIDE SEQUENCE [LARGE SCALE GENOMIC DNA]</scope>
    <source>
        <strain evidence="8">Dysh456</strain>
    </source>
</reference>
<gene>
    <name evidence="7" type="ORF">ALSL_0385</name>
</gene>
<keyword evidence="4 6" id="KW-1133">Transmembrane helix</keyword>
<dbReference type="InterPro" id="IPR002994">
    <property type="entry name" value="Surf1/Shy1"/>
</dbReference>
<feature type="transmembrane region" description="Helical" evidence="6">
    <location>
        <begin position="214"/>
        <end position="232"/>
    </location>
</feature>
<keyword evidence="5 6" id="KW-0472">Membrane</keyword>
<dbReference type="Pfam" id="PF02104">
    <property type="entry name" value="SURF1"/>
    <property type="match status" value="1"/>
</dbReference>
<organism evidence="7 8">
    <name type="scientific">Aerosticca soli</name>
    <dbReference type="NCBI Taxonomy" id="2010829"/>
    <lineage>
        <taxon>Bacteria</taxon>
        <taxon>Pseudomonadati</taxon>
        <taxon>Pseudomonadota</taxon>
        <taxon>Gammaproteobacteria</taxon>
        <taxon>Lysobacterales</taxon>
        <taxon>Rhodanobacteraceae</taxon>
        <taxon>Aerosticca</taxon>
    </lineage>
</organism>
<dbReference type="KEGG" id="rbd:ALSL_0385"/>
<sequence>MSGWRRPSWWSVLLTLAAALLFTRLGLWQLDRAAQKEQLLRRYAAAQTAPPEDFAAAVRRGDAFAHVRVRGRFLADRLYLLDNPHHDRRGGVEAYVPLTLPGDQRLLLVDLGFLPREGPDRTPQPLPLPEGEVALVGVYLPPPGVGIEMGGDALARQRRWPKTTVYLDLAEVARDLGRPLYPQVLALDADPASVYVREHAYDFSAMPPARHRAYAFQWFTFAVAVVVILVVVHRPRRSVERIDR</sequence>
<evidence type="ECO:0000313" key="7">
    <source>
        <dbReference type="EMBL" id="BBD79056.1"/>
    </source>
</evidence>
<dbReference type="AlphaFoldDB" id="A0A2Z6E1Y8"/>
<evidence type="ECO:0000313" key="8">
    <source>
        <dbReference type="Proteomes" id="UP000270530"/>
    </source>
</evidence>
<protein>
    <recommendedName>
        <fullName evidence="6">SURF1-like protein</fullName>
    </recommendedName>
</protein>
<reference evidence="8" key="2">
    <citation type="submission" date="2018-06" db="EMBL/GenBank/DDBJ databases">
        <title>Genome sequence of Rhodanobacteraceae bacterium strain Dysh456.</title>
        <authorList>
            <person name="Fukui M."/>
        </authorList>
    </citation>
    <scope>NUCLEOTIDE SEQUENCE [LARGE SCALE GENOMIC DNA]</scope>
    <source>
        <strain evidence="8">Dysh456</strain>
    </source>
</reference>
<dbReference type="EMBL" id="AP018560">
    <property type="protein sequence ID" value="BBD79056.1"/>
    <property type="molecule type" value="Genomic_DNA"/>
</dbReference>
<keyword evidence="8" id="KW-1185">Reference proteome</keyword>
<comment type="subcellular location">
    <subcellularLocation>
        <location evidence="6">Cell membrane</location>
        <topology evidence="6">Multi-pass membrane protein</topology>
    </subcellularLocation>
    <subcellularLocation>
        <location evidence="1">Membrane</location>
    </subcellularLocation>
</comment>
<dbReference type="PROSITE" id="PS50895">
    <property type="entry name" value="SURF1"/>
    <property type="match status" value="1"/>
</dbReference>
<accession>A0A2Z6E1Y8</accession>
<evidence type="ECO:0000256" key="4">
    <source>
        <dbReference type="ARBA" id="ARBA00022989"/>
    </source>
</evidence>
<name>A0A2Z6E1Y8_9GAMM</name>
<dbReference type="RefSeq" id="WP_126536119.1">
    <property type="nucleotide sequence ID" value="NZ_AP018560.1"/>
</dbReference>
<dbReference type="PANTHER" id="PTHR23427">
    <property type="entry name" value="SURFEIT LOCUS PROTEIN"/>
    <property type="match status" value="1"/>
</dbReference>
<dbReference type="CDD" id="cd06662">
    <property type="entry name" value="SURF1"/>
    <property type="match status" value="1"/>
</dbReference>
<dbReference type="Proteomes" id="UP000270530">
    <property type="component" value="Chromosome"/>
</dbReference>
<evidence type="ECO:0000256" key="5">
    <source>
        <dbReference type="ARBA" id="ARBA00023136"/>
    </source>
</evidence>
<keyword evidence="3 6" id="KW-0812">Transmembrane</keyword>
<dbReference type="GO" id="GO:0005886">
    <property type="term" value="C:plasma membrane"/>
    <property type="evidence" value="ECO:0007669"/>
    <property type="project" value="UniProtKB-SubCell"/>
</dbReference>
<dbReference type="OrthoDB" id="9789940at2"/>
<dbReference type="PANTHER" id="PTHR23427:SF2">
    <property type="entry name" value="SURFEIT LOCUS PROTEIN 1"/>
    <property type="match status" value="1"/>
</dbReference>
<evidence type="ECO:0000256" key="1">
    <source>
        <dbReference type="ARBA" id="ARBA00004370"/>
    </source>
</evidence>
<dbReference type="InterPro" id="IPR045214">
    <property type="entry name" value="Surf1/Surf4"/>
</dbReference>
<keyword evidence="6" id="KW-1003">Cell membrane</keyword>
<proteinExistence type="inferred from homology"/>
<comment type="similarity">
    <text evidence="2 6">Belongs to the SURF1 family.</text>
</comment>
<comment type="caution">
    <text evidence="6">Lacks conserved residue(s) required for the propagation of feature annotation.</text>
</comment>
<evidence type="ECO:0000256" key="6">
    <source>
        <dbReference type="RuleBase" id="RU363076"/>
    </source>
</evidence>
<evidence type="ECO:0000256" key="2">
    <source>
        <dbReference type="ARBA" id="ARBA00007165"/>
    </source>
</evidence>